<feature type="region of interest" description="Disordered" evidence="1">
    <location>
        <begin position="232"/>
        <end position="397"/>
    </location>
</feature>
<dbReference type="EMBL" id="JADGJD010000947">
    <property type="protein sequence ID" value="KAJ3047518.1"/>
    <property type="molecule type" value="Genomic_DNA"/>
</dbReference>
<reference evidence="2" key="1">
    <citation type="submission" date="2020-05" db="EMBL/GenBank/DDBJ databases">
        <title>Phylogenomic resolution of chytrid fungi.</title>
        <authorList>
            <person name="Stajich J.E."/>
            <person name="Amses K."/>
            <person name="Simmons R."/>
            <person name="Seto K."/>
            <person name="Myers J."/>
            <person name="Bonds A."/>
            <person name="Quandt C.A."/>
            <person name="Barry K."/>
            <person name="Liu P."/>
            <person name="Grigoriev I."/>
            <person name="Longcore J.E."/>
            <person name="James T.Y."/>
        </authorList>
    </citation>
    <scope>NUCLEOTIDE SEQUENCE</scope>
    <source>
        <strain evidence="2">JEL0318</strain>
    </source>
</reference>
<proteinExistence type="predicted"/>
<comment type="caution">
    <text evidence="2">The sequence shown here is derived from an EMBL/GenBank/DDBJ whole genome shotgun (WGS) entry which is preliminary data.</text>
</comment>
<dbReference type="AlphaFoldDB" id="A0AAD5WZW3"/>
<keyword evidence="3" id="KW-1185">Reference proteome</keyword>
<feature type="compositionally biased region" description="Basic residues" evidence="1">
    <location>
        <begin position="254"/>
        <end position="267"/>
    </location>
</feature>
<evidence type="ECO:0000313" key="2">
    <source>
        <dbReference type="EMBL" id="KAJ3047518.1"/>
    </source>
</evidence>
<evidence type="ECO:0000256" key="1">
    <source>
        <dbReference type="SAM" id="MobiDB-lite"/>
    </source>
</evidence>
<feature type="compositionally biased region" description="Low complexity" evidence="1">
    <location>
        <begin position="268"/>
        <end position="282"/>
    </location>
</feature>
<evidence type="ECO:0000313" key="3">
    <source>
        <dbReference type="Proteomes" id="UP001212841"/>
    </source>
</evidence>
<feature type="compositionally biased region" description="Basic and acidic residues" evidence="1">
    <location>
        <begin position="325"/>
        <end position="344"/>
    </location>
</feature>
<sequence length="492" mass="53998">MQVMTIGSEKFHLIRDEYRKGQDLDIFKADPVSRKLVFGGHPVERMTVKGSVEGIKKLMKQTAEEESQKKARKMKVLDMQEAAATDKANVKGKAKKASLARSRITKPISAPVVHPSAPAEKPPAPSNEDLKRKIVHFLAPRANREGAIEKKFPQYPKDDIINTLNEIAIRQISQPDMWQLTAIGYALFDPDYPDYDAATREMAVQQWNVATNNTGRPGGKGKRKREEEPIVFKVPPPSNVPPPPPPPDTPAASKAKKQRTIAAKKKPAVTTTAAKKPPAREATPPPPVINHSAANHSVANHTKSAPPVVAPKEADRRNGLVVASKEVEKRNAETVAPKEPEKRNGLVAKVNGVAAKGGVSMARGGSKGSVQSRNGKTNRSMSLDSMESNVSANTNDDIDISKMDGAQLEREWNQGLKEQQLLQEEIRSHVAIGKRIEALMADGKDAEVKVVAKELYEKGAQDYLDHLRGLLARHERVQARLIRIKDLPPRPS</sequence>
<organism evidence="2 3">
    <name type="scientific">Rhizophlyctis rosea</name>
    <dbReference type="NCBI Taxonomy" id="64517"/>
    <lineage>
        <taxon>Eukaryota</taxon>
        <taxon>Fungi</taxon>
        <taxon>Fungi incertae sedis</taxon>
        <taxon>Chytridiomycota</taxon>
        <taxon>Chytridiomycota incertae sedis</taxon>
        <taxon>Chytridiomycetes</taxon>
        <taxon>Rhizophlyctidales</taxon>
        <taxon>Rhizophlyctidaceae</taxon>
        <taxon>Rhizophlyctis</taxon>
    </lineage>
</organism>
<feature type="compositionally biased region" description="Polar residues" evidence="1">
    <location>
        <begin position="292"/>
        <end position="303"/>
    </location>
</feature>
<accession>A0AAD5WZW3</accession>
<dbReference type="Proteomes" id="UP001212841">
    <property type="component" value="Unassembled WGS sequence"/>
</dbReference>
<protein>
    <submittedName>
        <fullName evidence="2">Uncharacterized protein</fullName>
    </submittedName>
</protein>
<feature type="compositionally biased region" description="Polar residues" evidence="1">
    <location>
        <begin position="368"/>
        <end position="395"/>
    </location>
</feature>
<gene>
    <name evidence="2" type="ORF">HK097_011465</name>
</gene>
<feature type="compositionally biased region" description="Pro residues" evidence="1">
    <location>
        <begin position="234"/>
        <end position="249"/>
    </location>
</feature>
<name>A0AAD5WZW3_9FUNG</name>